<name>A0A0K0DGS9_ANGCA</name>
<organism evidence="2 3">
    <name type="scientific">Angiostrongylus cantonensis</name>
    <name type="common">Rat lungworm</name>
    <dbReference type="NCBI Taxonomy" id="6313"/>
    <lineage>
        <taxon>Eukaryota</taxon>
        <taxon>Metazoa</taxon>
        <taxon>Ecdysozoa</taxon>
        <taxon>Nematoda</taxon>
        <taxon>Chromadorea</taxon>
        <taxon>Rhabditida</taxon>
        <taxon>Rhabditina</taxon>
        <taxon>Rhabditomorpha</taxon>
        <taxon>Strongyloidea</taxon>
        <taxon>Metastrongylidae</taxon>
        <taxon>Angiostrongylus</taxon>
    </lineage>
</organism>
<protein>
    <submittedName>
        <fullName evidence="3">Uncharacterized protein</fullName>
    </submittedName>
</protein>
<accession>A0A0K0DGS9</accession>
<reference evidence="3" key="2">
    <citation type="submission" date="2017-02" db="UniProtKB">
        <authorList>
            <consortium name="WormBaseParasite"/>
        </authorList>
    </citation>
    <scope>IDENTIFICATION</scope>
</reference>
<evidence type="ECO:0000313" key="3">
    <source>
        <dbReference type="WBParaSite" id="ACAC_0001032501-mRNA-1"/>
    </source>
</evidence>
<proteinExistence type="predicted"/>
<dbReference type="WBParaSite" id="ACAC_0001032501-mRNA-1">
    <property type="protein sequence ID" value="ACAC_0001032501-mRNA-1"/>
    <property type="gene ID" value="ACAC_0001032501"/>
</dbReference>
<keyword evidence="2" id="KW-1185">Reference proteome</keyword>
<feature type="region of interest" description="Disordered" evidence="1">
    <location>
        <begin position="67"/>
        <end position="126"/>
    </location>
</feature>
<dbReference type="AlphaFoldDB" id="A0A0K0DGS9"/>
<evidence type="ECO:0000313" key="2">
    <source>
        <dbReference type="Proteomes" id="UP000035642"/>
    </source>
</evidence>
<reference evidence="2" key="1">
    <citation type="submission" date="2012-09" db="EMBL/GenBank/DDBJ databases">
        <authorList>
            <person name="Martin A.A."/>
        </authorList>
    </citation>
    <scope>NUCLEOTIDE SEQUENCE</scope>
</reference>
<dbReference type="Proteomes" id="UP000035642">
    <property type="component" value="Unassembled WGS sequence"/>
</dbReference>
<dbReference type="STRING" id="6313.A0A0K0DGS9"/>
<evidence type="ECO:0000256" key="1">
    <source>
        <dbReference type="SAM" id="MobiDB-lite"/>
    </source>
</evidence>
<sequence length="126" mass="14483">MLQLELLRNERNVLISILLEFDSFRHIPIPPTSLDLRRLYECSKTKSDVDHSCEDETPLYVRKVLDQGDLEKAEEPSAESMDASFECSTSNGRKRETEDVSLMPEKKKARKEQEVEQCPPGKTPCK</sequence>